<dbReference type="GO" id="GO:0016787">
    <property type="term" value="F:hydrolase activity"/>
    <property type="evidence" value="ECO:0007669"/>
    <property type="project" value="UniProtKB-KW"/>
</dbReference>
<keyword evidence="5" id="KW-0479">Metal-binding</keyword>
<keyword evidence="4" id="KW-0540">Nuclease</keyword>
<dbReference type="GO" id="GO:0004518">
    <property type="term" value="F:nuclease activity"/>
    <property type="evidence" value="ECO:0007669"/>
    <property type="project" value="UniProtKB-KW"/>
</dbReference>
<organism evidence="9 10">
    <name type="scientific">Xenopus laevis</name>
    <name type="common">African clawed frog</name>
    <dbReference type="NCBI Taxonomy" id="8355"/>
    <lineage>
        <taxon>Eukaryota</taxon>
        <taxon>Metazoa</taxon>
        <taxon>Chordata</taxon>
        <taxon>Craniata</taxon>
        <taxon>Vertebrata</taxon>
        <taxon>Euteleostomi</taxon>
        <taxon>Amphibia</taxon>
        <taxon>Batrachia</taxon>
        <taxon>Anura</taxon>
        <taxon>Pipoidea</taxon>
        <taxon>Pipidae</taxon>
        <taxon>Xenopodinae</taxon>
        <taxon>Xenopus</taxon>
        <taxon>Xenopus</taxon>
    </lineage>
</organism>
<dbReference type="GO" id="GO:0046872">
    <property type="term" value="F:metal ion binding"/>
    <property type="evidence" value="ECO:0007669"/>
    <property type="project" value="UniProtKB-KW"/>
</dbReference>
<evidence type="ECO:0000256" key="2">
    <source>
        <dbReference type="ARBA" id="ARBA00004123"/>
    </source>
</evidence>
<keyword evidence="7" id="KW-0539">Nucleus</keyword>
<evidence type="ECO:0000313" key="9">
    <source>
        <dbReference type="Proteomes" id="UP000186698"/>
    </source>
</evidence>
<dbReference type="Pfam" id="PF13359">
    <property type="entry name" value="DDE_Tnp_4"/>
    <property type="match status" value="1"/>
</dbReference>
<evidence type="ECO:0000256" key="7">
    <source>
        <dbReference type="ARBA" id="ARBA00023242"/>
    </source>
</evidence>
<evidence type="ECO:0000256" key="3">
    <source>
        <dbReference type="ARBA" id="ARBA00006958"/>
    </source>
</evidence>
<evidence type="ECO:0000256" key="6">
    <source>
        <dbReference type="ARBA" id="ARBA00022801"/>
    </source>
</evidence>
<name>A0A8J1L3K4_XENLA</name>
<dbReference type="GeneID" id="108695554"/>
<keyword evidence="6" id="KW-0378">Hydrolase</keyword>
<sequence>MADDVVVKKRRQWVQPMCYQRFSKGQFHLLYGKLRKNPEKFFAYIRMSISTFDELLKLVHPHLHRMDTNMRQAISPAERLVVTLRFLATGSTFAALHYQFLIGRATIGMIVRETCKTIWNVTKDLVMPEPNTEKWMKISEGFYEKTNFPNCIGALDGKHIRVTRPPNTVSKSCSKIFFTVLLALVDSSYCFTCIDVGAYGSDGDTSGFFKSNLGKMVNEGKLNFPSNKPLPGTKGPALPYVIVADEAFGISTNVMRPYPIRNLTGTKRAFNYRLTRARRMVECAFGILANKWRVFHSAIQLNTAFVDDIIKCACVLHNLVLMRDGIVFEDSILDPLPGVPWNVVRGPNSGMSVRDAYAQYFASPEGEVPWQNENM</sequence>
<dbReference type="GO" id="GO:0005634">
    <property type="term" value="C:nucleus"/>
    <property type="evidence" value="ECO:0007669"/>
    <property type="project" value="UniProtKB-SubCell"/>
</dbReference>
<dbReference type="PANTHER" id="PTHR22930:SF269">
    <property type="entry name" value="NUCLEASE HARBI1-LIKE PROTEIN"/>
    <property type="match status" value="1"/>
</dbReference>
<accession>A0A8J1L3K4</accession>
<comment type="cofactor">
    <cofactor evidence="1">
        <name>a divalent metal cation</name>
        <dbReference type="ChEBI" id="CHEBI:60240"/>
    </cofactor>
</comment>
<comment type="similarity">
    <text evidence="3">Belongs to the HARBI1 family.</text>
</comment>
<evidence type="ECO:0000256" key="1">
    <source>
        <dbReference type="ARBA" id="ARBA00001968"/>
    </source>
</evidence>
<dbReference type="RefSeq" id="XP_041424117.1">
    <property type="nucleotide sequence ID" value="XM_041568183.1"/>
</dbReference>
<evidence type="ECO:0000256" key="4">
    <source>
        <dbReference type="ARBA" id="ARBA00022722"/>
    </source>
</evidence>
<dbReference type="AlphaFoldDB" id="A0A8J1L3K4"/>
<evidence type="ECO:0000256" key="5">
    <source>
        <dbReference type="ARBA" id="ARBA00022723"/>
    </source>
</evidence>
<protein>
    <submittedName>
        <fullName evidence="10">Uncharacterized protein LOC108695554 isoform X3</fullName>
    </submittedName>
</protein>
<dbReference type="Proteomes" id="UP000186698">
    <property type="component" value="Chromosome 6S"/>
</dbReference>
<feature type="domain" description="DDE Tnp4" evidence="8">
    <location>
        <begin position="155"/>
        <end position="318"/>
    </location>
</feature>
<keyword evidence="9" id="KW-1185">Reference proteome</keyword>
<evidence type="ECO:0000313" key="10">
    <source>
        <dbReference type="RefSeq" id="XP_041424117.1"/>
    </source>
</evidence>
<comment type="subcellular location">
    <subcellularLocation>
        <location evidence="2">Nucleus</location>
    </subcellularLocation>
</comment>
<reference evidence="10" key="1">
    <citation type="submission" date="2025-08" db="UniProtKB">
        <authorList>
            <consortium name="RefSeq"/>
        </authorList>
    </citation>
    <scope>IDENTIFICATION</scope>
    <source>
        <strain evidence="10">J_2021</strain>
        <tissue evidence="10">Erythrocytes</tissue>
    </source>
</reference>
<dbReference type="PANTHER" id="PTHR22930">
    <property type="match status" value="1"/>
</dbReference>
<dbReference type="InterPro" id="IPR045249">
    <property type="entry name" value="HARBI1-like"/>
</dbReference>
<gene>
    <name evidence="10" type="primary">LOC108695554</name>
</gene>
<evidence type="ECO:0000259" key="8">
    <source>
        <dbReference type="Pfam" id="PF13359"/>
    </source>
</evidence>
<proteinExistence type="inferred from homology"/>
<dbReference type="InterPro" id="IPR027806">
    <property type="entry name" value="HARBI1_dom"/>
</dbReference>